<sequence>MGLRSWYRAVHGNCWGAGLPPLVYGTATGSGRDQGDLPVPAEDLHDDLEVGRTFAPLQRVQLAGNGLRIEAARCVQLGLQPLAGGLHAQSRAAVGDIAPDQCGLRMAGQRAIAAMQQVIQRSQARPELPVLAGHEHAVDLRVQASNVIDGGSFDLQGDGHVRTVALFQARMRGRVARDPRSTSGQHRLRAVWPRMVPTPGVTSVSSGVHGASVMMRSMA</sequence>
<dbReference type="Proteomes" id="UP001172386">
    <property type="component" value="Unassembled WGS sequence"/>
</dbReference>
<accession>A0ACC2ZSG3</accession>
<evidence type="ECO:0000313" key="2">
    <source>
        <dbReference type="Proteomes" id="UP001172386"/>
    </source>
</evidence>
<proteinExistence type="predicted"/>
<keyword evidence="2" id="KW-1185">Reference proteome</keyword>
<dbReference type="EMBL" id="JAPDRQ010000334">
    <property type="protein sequence ID" value="KAJ9650524.1"/>
    <property type="molecule type" value="Genomic_DNA"/>
</dbReference>
<organism evidence="1 2">
    <name type="scientific">Neophaeococcomyces mojaviensis</name>
    <dbReference type="NCBI Taxonomy" id="3383035"/>
    <lineage>
        <taxon>Eukaryota</taxon>
        <taxon>Fungi</taxon>
        <taxon>Dikarya</taxon>
        <taxon>Ascomycota</taxon>
        <taxon>Pezizomycotina</taxon>
        <taxon>Eurotiomycetes</taxon>
        <taxon>Chaetothyriomycetidae</taxon>
        <taxon>Chaetothyriales</taxon>
        <taxon>Chaetothyriales incertae sedis</taxon>
        <taxon>Neophaeococcomyces</taxon>
    </lineage>
</organism>
<gene>
    <name evidence="1" type="ORF">H2198_010183</name>
</gene>
<reference evidence="1" key="1">
    <citation type="submission" date="2022-10" db="EMBL/GenBank/DDBJ databases">
        <title>Culturing micro-colonial fungi from biological soil crusts in the Mojave desert and describing Neophaeococcomyces mojavensis, and introducing the new genera and species Taxawa tesnikishii.</title>
        <authorList>
            <person name="Kurbessoian T."/>
            <person name="Stajich J.E."/>
        </authorList>
    </citation>
    <scope>NUCLEOTIDE SEQUENCE</scope>
    <source>
        <strain evidence="1">JES_112</strain>
    </source>
</reference>
<comment type="caution">
    <text evidence="1">The sequence shown here is derived from an EMBL/GenBank/DDBJ whole genome shotgun (WGS) entry which is preliminary data.</text>
</comment>
<protein>
    <submittedName>
        <fullName evidence="1">Uncharacterized protein</fullName>
    </submittedName>
</protein>
<name>A0ACC2ZSG3_9EURO</name>
<evidence type="ECO:0000313" key="1">
    <source>
        <dbReference type="EMBL" id="KAJ9650524.1"/>
    </source>
</evidence>